<gene>
    <name evidence="1" type="ORF">Cantr_05494</name>
</gene>
<dbReference type="SUPFAM" id="SSF50978">
    <property type="entry name" value="WD40 repeat-like"/>
    <property type="match status" value="1"/>
</dbReference>
<protein>
    <submittedName>
        <fullName evidence="1">Uncharacterized protein</fullName>
    </submittedName>
</protein>
<dbReference type="AlphaFoldDB" id="A0A367XQT8"/>
<dbReference type="STRING" id="5486.A0A367XQT8"/>
<sequence length="420" mass="47254">MSKQTTHVHKLIAQYLKENNYPETLKQFENEHGNPIPASKLLDESLDDIITDRIQYNAIIDTPAEAIDVNAELHANLKEIIRDEFTHWLTPFPRTPVKLIDIAGLVLSSCYANGVIYFSANDSNVFVVKGGGIVKSIKFPVVVKKILTLGDDRVILVGMNGTLYLRELVTLEPISEFQAHRRLIVDARYIRVQGVDYIVSLGWDFFVRLIKLDGDNQFSILSEHKLQQQGACIDVVEYRGELVVVLGKLENTLLDVFAVRDKQLSPLYRISLNDAEFTASGFSPRFITIHNAAVPLVAVATSHEPFMRLIIVPIFDVSTATPIKRNQIIKNLNTMSPQDKYSQPIISWRLCKEEDEKASGLWVMGDDGVIRGVDIIDDKAAIELKDGHQGKIKDFITFIDANGVEKLVTSGIDREIVEWE</sequence>
<dbReference type="Proteomes" id="UP000253472">
    <property type="component" value="Unassembled WGS sequence"/>
</dbReference>
<name>A0A367XQT8_9ASCO</name>
<reference evidence="1 2" key="1">
    <citation type="submission" date="2018-06" db="EMBL/GenBank/DDBJ databases">
        <title>Whole genome sequencing of Candida tropicalis (genome annotated by CSBL at Korea University).</title>
        <authorList>
            <person name="Ahn J."/>
        </authorList>
    </citation>
    <scope>NUCLEOTIDE SEQUENCE [LARGE SCALE GENOMIC DNA]</scope>
    <source>
        <strain evidence="1 2">ATCC 20962</strain>
    </source>
</reference>
<dbReference type="InterPro" id="IPR015943">
    <property type="entry name" value="WD40/YVTN_repeat-like_dom_sf"/>
</dbReference>
<evidence type="ECO:0000313" key="2">
    <source>
        <dbReference type="Proteomes" id="UP000253472"/>
    </source>
</evidence>
<dbReference type="EMBL" id="QLNQ01000029">
    <property type="protein sequence ID" value="RCK55994.1"/>
    <property type="molecule type" value="Genomic_DNA"/>
</dbReference>
<evidence type="ECO:0000313" key="1">
    <source>
        <dbReference type="EMBL" id="RCK55994.1"/>
    </source>
</evidence>
<dbReference type="InterPro" id="IPR036322">
    <property type="entry name" value="WD40_repeat_dom_sf"/>
</dbReference>
<dbReference type="OrthoDB" id="1932312at2759"/>
<dbReference type="InterPro" id="IPR006594">
    <property type="entry name" value="LisH"/>
</dbReference>
<dbReference type="Gene3D" id="2.130.10.10">
    <property type="entry name" value="YVTN repeat-like/Quinoprotein amine dehydrogenase"/>
    <property type="match status" value="1"/>
</dbReference>
<dbReference type="PROSITE" id="PS50896">
    <property type="entry name" value="LISH"/>
    <property type="match status" value="1"/>
</dbReference>
<proteinExistence type="predicted"/>
<organism evidence="1 2">
    <name type="scientific">Candida viswanathii</name>
    <dbReference type="NCBI Taxonomy" id="5486"/>
    <lineage>
        <taxon>Eukaryota</taxon>
        <taxon>Fungi</taxon>
        <taxon>Dikarya</taxon>
        <taxon>Ascomycota</taxon>
        <taxon>Saccharomycotina</taxon>
        <taxon>Pichiomycetes</taxon>
        <taxon>Debaryomycetaceae</taxon>
        <taxon>Candida/Lodderomyces clade</taxon>
        <taxon>Candida</taxon>
    </lineage>
</organism>
<comment type="caution">
    <text evidence="1">The sequence shown here is derived from an EMBL/GenBank/DDBJ whole genome shotgun (WGS) entry which is preliminary data.</text>
</comment>
<keyword evidence="2" id="KW-1185">Reference proteome</keyword>
<accession>A0A367XQT8</accession>